<dbReference type="AlphaFoldDB" id="L9Z5G7"/>
<dbReference type="Proteomes" id="UP000011618">
    <property type="component" value="Unassembled WGS sequence"/>
</dbReference>
<dbReference type="InterPro" id="IPR001296">
    <property type="entry name" value="Glyco_trans_1"/>
</dbReference>
<dbReference type="FunFam" id="3.40.50.2000:FF:000119">
    <property type="entry name" value="Glycosyl transferase group 1"/>
    <property type="match status" value="1"/>
</dbReference>
<evidence type="ECO:0000259" key="2">
    <source>
        <dbReference type="Pfam" id="PF00534"/>
    </source>
</evidence>
<protein>
    <submittedName>
        <fullName evidence="4">Group 1 glycosyl transferase</fullName>
    </submittedName>
</protein>
<feature type="domain" description="Glycosyl transferase family 1" evidence="2">
    <location>
        <begin position="149"/>
        <end position="299"/>
    </location>
</feature>
<dbReference type="SUPFAM" id="SSF53756">
    <property type="entry name" value="UDP-Glycosyltransferase/glycogen phosphorylase"/>
    <property type="match status" value="1"/>
</dbReference>
<evidence type="ECO:0000313" key="4">
    <source>
        <dbReference type="EMBL" id="ELY81151.1"/>
    </source>
</evidence>
<dbReference type="CDD" id="cd03809">
    <property type="entry name" value="GT4_MtfB-like"/>
    <property type="match status" value="1"/>
</dbReference>
<dbReference type="EMBL" id="AOII01000029">
    <property type="protein sequence ID" value="ELY81151.1"/>
    <property type="molecule type" value="Genomic_DNA"/>
</dbReference>
<evidence type="ECO:0000256" key="1">
    <source>
        <dbReference type="ARBA" id="ARBA00022679"/>
    </source>
</evidence>
<dbReference type="PANTHER" id="PTHR46401:SF2">
    <property type="entry name" value="GLYCOSYLTRANSFERASE WBBK-RELATED"/>
    <property type="match status" value="1"/>
</dbReference>
<sequence length="322" mass="35177">MAVGSATASTVPDGIESVGRIPDHSGLRAHIWEQIQLPLELRSHDFDVFHTPAGQPPVLTATPLVTTIHDISPITHPEWFSDAYAALYRLLTPLAIRTSERIITVSEFAREEIISTYPSAKGKTTAILNGVTPRDPSAAIPCDDLTPDGFLLFVGSINPRKNIRRLLKAYKQYREKTDQPYPLVLVGPNNDIFAATDLPNIDGVSRLGFVSEAKLTWLYDNAALFVFPSLYEGFGLPILEAMSVGTPTLTSDCGAMSEVAGDAAHLVDPTDVDAIASGIEHVLDDPEKRHNLSQRGKQRATTFSWERTAKQTAIVYEEVAES</sequence>
<comment type="caution">
    <text evidence="4">The sequence shown here is derived from an EMBL/GenBank/DDBJ whole genome shotgun (WGS) entry which is preliminary data.</text>
</comment>
<accession>L9Z5G7</accession>
<feature type="domain" description="Glycosyltransferase subfamily 4-like N-terminal" evidence="3">
    <location>
        <begin position="21"/>
        <end position="132"/>
    </location>
</feature>
<gene>
    <name evidence="4" type="ORF">C487_03898</name>
</gene>
<proteinExistence type="predicted"/>
<dbReference type="Pfam" id="PF13439">
    <property type="entry name" value="Glyco_transf_4"/>
    <property type="match status" value="1"/>
</dbReference>
<reference evidence="4 5" key="1">
    <citation type="journal article" date="2014" name="PLoS Genet.">
        <title>Phylogenetically driven sequencing of extremely halophilic archaea reveals strategies for static and dynamic osmo-response.</title>
        <authorList>
            <person name="Becker E.A."/>
            <person name="Seitzer P.M."/>
            <person name="Tritt A."/>
            <person name="Larsen D."/>
            <person name="Krusor M."/>
            <person name="Yao A.I."/>
            <person name="Wu D."/>
            <person name="Madern D."/>
            <person name="Eisen J.A."/>
            <person name="Darling A.E."/>
            <person name="Facciotti M.T."/>
        </authorList>
    </citation>
    <scope>NUCLEOTIDE SEQUENCE [LARGE SCALE GENOMIC DNA]</scope>
    <source>
        <strain evidence="4 5">DSM 3751</strain>
    </source>
</reference>
<name>L9Z5G7_9EURY</name>
<dbReference type="Gene3D" id="3.40.50.2000">
    <property type="entry name" value="Glycogen Phosphorylase B"/>
    <property type="match status" value="2"/>
</dbReference>
<dbReference type="Pfam" id="PF00534">
    <property type="entry name" value="Glycos_transf_1"/>
    <property type="match status" value="1"/>
</dbReference>
<evidence type="ECO:0000259" key="3">
    <source>
        <dbReference type="Pfam" id="PF13439"/>
    </source>
</evidence>
<dbReference type="GO" id="GO:0016757">
    <property type="term" value="F:glycosyltransferase activity"/>
    <property type="evidence" value="ECO:0007669"/>
    <property type="project" value="InterPro"/>
</dbReference>
<dbReference type="InterPro" id="IPR028098">
    <property type="entry name" value="Glyco_trans_4-like_N"/>
</dbReference>
<keyword evidence="1 4" id="KW-0808">Transferase</keyword>
<dbReference type="PANTHER" id="PTHR46401">
    <property type="entry name" value="GLYCOSYLTRANSFERASE WBBK-RELATED"/>
    <property type="match status" value="1"/>
</dbReference>
<evidence type="ECO:0000313" key="5">
    <source>
        <dbReference type="Proteomes" id="UP000011618"/>
    </source>
</evidence>
<dbReference type="eggNOG" id="arCOG01411">
    <property type="taxonomic scope" value="Archaea"/>
</dbReference>
<organism evidence="4 5">
    <name type="scientific">Natrinema pallidum DSM 3751</name>
    <dbReference type="NCBI Taxonomy" id="1227495"/>
    <lineage>
        <taxon>Archaea</taxon>
        <taxon>Methanobacteriati</taxon>
        <taxon>Methanobacteriota</taxon>
        <taxon>Stenosarchaea group</taxon>
        <taxon>Halobacteria</taxon>
        <taxon>Halobacteriales</taxon>
        <taxon>Natrialbaceae</taxon>
        <taxon>Natrinema</taxon>
    </lineage>
</organism>